<organism evidence="1 2">
    <name type="scientific">Camellia lanceoleosa</name>
    <dbReference type="NCBI Taxonomy" id="1840588"/>
    <lineage>
        <taxon>Eukaryota</taxon>
        <taxon>Viridiplantae</taxon>
        <taxon>Streptophyta</taxon>
        <taxon>Embryophyta</taxon>
        <taxon>Tracheophyta</taxon>
        <taxon>Spermatophyta</taxon>
        <taxon>Magnoliopsida</taxon>
        <taxon>eudicotyledons</taxon>
        <taxon>Gunneridae</taxon>
        <taxon>Pentapetalae</taxon>
        <taxon>asterids</taxon>
        <taxon>Ericales</taxon>
        <taxon>Theaceae</taxon>
        <taxon>Camellia</taxon>
    </lineage>
</organism>
<keyword evidence="1" id="KW-0675">Receptor</keyword>
<sequence>MSSSTTTSSSSPTTPRLPHLLPIAAQRMVSYKSPNSKTTKDFPKIGRLVLRLPPPRATHRSRLRLPAPPGVNGVDLCGWVHRAVREEWTAEILDVEIAVQRSATHSMLRLLQIAIRCCEKAPEKRPDMAEVAREIENIKVVVDSEDSEDLSQSITDDSMSMSATPSIMNGH</sequence>
<accession>A0ACC0FU80</accession>
<dbReference type="EMBL" id="CM045770">
    <property type="protein sequence ID" value="KAI7992099.1"/>
    <property type="molecule type" value="Genomic_DNA"/>
</dbReference>
<keyword evidence="1" id="KW-0808">Transferase</keyword>
<comment type="caution">
    <text evidence="1">The sequence shown here is derived from an EMBL/GenBank/DDBJ whole genome shotgun (WGS) entry which is preliminary data.</text>
</comment>
<protein>
    <submittedName>
        <fullName evidence="1">Inactive receptor kinase</fullName>
    </submittedName>
</protein>
<evidence type="ECO:0000313" key="2">
    <source>
        <dbReference type="Proteomes" id="UP001060215"/>
    </source>
</evidence>
<name>A0ACC0FU80_9ERIC</name>
<gene>
    <name evidence="1" type="ORF">LOK49_LG12G00279</name>
</gene>
<evidence type="ECO:0000313" key="1">
    <source>
        <dbReference type="EMBL" id="KAI7992099.1"/>
    </source>
</evidence>
<keyword evidence="2" id="KW-1185">Reference proteome</keyword>
<reference evidence="1 2" key="1">
    <citation type="journal article" date="2022" name="Plant J.">
        <title>Chromosome-level genome of Camellia lanceoleosa provides a valuable resource for understanding genome evolution and self-incompatibility.</title>
        <authorList>
            <person name="Gong W."/>
            <person name="Xiao S."/>
            <person name="Wang L."/>
            <person name="Liao Z."/>
            <person name="Chang Y."/>
            <person name="Mo W."/>
            <person name="Hu G."/>
            <person name="Li W."/>
            <person name="Zhao G."/>
            <person name="Zhu H."/>
            <person name="Hu X."/>
            <person name="Ji K."/>
            <person name="Xiang X."/>
            <person name="Song Q."/>
            <person name="Yuan D."/>
            <person name="Jin S."/>
            <person name="Zhang L."/>
        </authorList>
    </citation>
    <scope>NUCLEOTIDE SEQUENCE [LARGE SCALE GENOMIC DNA]</scope>
    <source>
        <strain evidence="1">SQ_2022a</strain>
    </source>
</reference>
<dbReference type="Proteomes" id="UP001060215">
    <property type="component" value="Chromosome 13"/>
</dbReference>
<proteinExistence type="predicted"/>
<keyword evidence="1" id="KW-0418">Kinase</keyword>